<evidence type="ECO:0000256" key="3">
    <source>
        <dbReference type="ARBA" id="ARBA00022989"/>
    </source>
</evidence>
<accession>A0A0M9DF55</accession>
<keyword evidence="7" id="KW-1185">Reference proteome</keyword>
<dbReference type="STRING" id="33935.ADM90_20395"/>
<organism evidence="6 7">
    <name type="scientific">Lysinibacillus macroides</name>
    <dbReference type="NCBI Taxonomy" id="33935"/>
    <lineage>
        <taxon>Bacteria</taxon>
        <taxon>Bacillati</taxon>
        <taxon>Bacillota</taxon>
        <taxon>Bacilli</taxon>
        <taxon>Bacillales</taxon>
        <taxon>Bacillaceae</taxon>
        <taxon>Lysinibacillus</taxon>
    </lineage>
</organism>
<dbReference type="EMBL" id="LGCI01000011">
    <property type="protein sequence ID" value="KOY80218.1"/>
    <property type="molecule type" value="Genomic_DNA"/>
</dbReference>
<dbReference type="GO" id="GO:0012505">
    <property type="term" value="C:endomembrane system"/>
    <property type="evidence" value="ECO:0007669"/>
    <property type="project" value="UniProtKB-SubCell"/>
</dbReference>
<protein>
    <submittedName>
        <fullName evidence="6">Isoprenylcysteine carboxyl methyltransferase</fullName>
    </submittedName>
</protein>
<evidence type="ECO:0000313" key="6">
    <source>
        <dbReference type="EMBL" id="KOY80218.1"/>
    </source>
</evidence>
<keyword evidence="4 5" id="KW-0472">Membrane</keyword>
<keyword evidence="2 5" id="KW-0812">Transmembrane</keyword>
<name>A0A0M9DF55_9BACI</name>
<dbReference type="RefSeq" id="WP_009374040.1">
    <property type="nucleotide sequence ID" value="NZ_CP065643.1"/>
</dbReference>
<keyword evidence="6" id="KW-0808">Transferase</keyword>
<dbReference type="OrthoDB" id="5471300at2"/>
<keyword evidence="3 5" id="KW-1133">Transmembrane helix</keyword>
<feature type="transmembrane region" description="Helical" evidence="5">
    <location>
        <begin position="86"/>
        <end position="109"/>
    </location>
</feature>
<comment type="caution">
    <text evidence="6">The sequence shown here is derived from an EMBL/GenBank/DDBJ whole genome shotgun (WGS) entry which is preliminary data.</text>
</comment>
<dbReference type="PANTHER" id="PTHR12714:SF9">
    <property type="entry name" value="PROTEIN-S-ISOPRENYLCYSTEINE O-METHYLTRANSFERASE"/>
    <property type="match status" value="1"/>
</dbReference>
<evidence type="ECO:0000256" key="5">
    <source>
        <dbReference type="SAM" id="Phobius"/>
    </source>
</evidence>
<dbReference type="AlphaFoldDB" id="A0A0M9DF55"/>
<reference evidence="6 7" key="1">
    <citation type="submission" date="2015-07" db="EMBL/GenBank/DDBJ databases">
        <title>Genome sequencing project for genomic taxonomy and phylogenomics of Bacillus-like bacteria.</title>
        <authorList>
            <person name="Liu B."/>
            <person name="Wang J."/>
            <person name="Zhu Y."/>
            <person name="Liu G."/>
            <person name="Chen Q."/>
            <person name="Chen Z."/>
            <person name="Che J."/>
            <person name="Ge C."/>
            <person name="Shi H."/>
            <person name="Pan Z."/>
            <person name="Liu X."/>
        </authorList>
    </citation>
    <scope>NUCLEOTIDE SEQUENCE [LARGE SCALE GENOMIC DNA]</scope>
    <source>
        <strain evidence="6 7">DSM 54</strain>
    </source>
</reference>
<dbReference type="GeneID" id="29439585"/>
<dbReference type="GO" id="GO:0032259">
    <property type="term" value="P:methylation"/>
    <property type="evidence" value="ECO:0007669"/>
    <property type="project" value="UniProtKB-KW"/>
</dbReference>
<evidence type="ECO:0000256" key="4">
    <source>
        <dbReference type="ARBA" id="ARBA00023136"/>
    </source>
</evidence>
<dbReference type="InterPro" id="IPR007318">
    <property type="entry name" value="Phopholipid_MeTrfase"/>
</dbReference>
<evidence type="ECO:0000256" key="2">
    <source>
        <dbReference type="ARBA" id="ARBA00022692"/>
    </source>
</evidence>
<evidence type="ECO:0000313" key="7">
    <source>
        <dbReference type="Proteomes" id="UP000037977"/>
    </source>
</evidence>
<sequence length="204" mass="23411">MELVNVFSLILFALFLFSYSLKLVILNKKSGIKANVLGKGNKGTSVDSSEMFVKISTFVWGIAWLLESIFDNSIDNILPKLFTNEVMHYFGLMTITIGLLFFILSMITMKTSWRVGIDKETKTSLITNGLYKYSRNPAFVGFNLMFIGLFLTFPNLVTLIICLLNIVSIHNLILQEEKHLENMLKVEYLSYKNKTPRYLFFKST</sequence>
<proteinExistence type="predicted"/>
<dbReference type="GO" id="GO:0008168">
    <property type="term" value="F:methyltransferase activity"/>
    <property type="evidence" value="ECO:0007669"/>
    <property type="project" value="UniProtKB-KW"/>
</dbReference>
<keyword evidence="6" id="KW-0489">Methyltransferase</keyword>
<dbReference type="Proteomes" id="UP000037977">
    <property type="component" value="Unassembled WGS sequence"/>
</dbReference>
<comment type="subcellular location">
    <subcellularLocation>
        <location evidence="1">Endomembrane system</location>
        <topology evidence="1">Multi-pass membrane protein</topology>
    </subcellularLocation>
</comment>
<dbReference type="Gene3D" id="1.20.120.1630">
    <property type="match status" value="1"/>
</dbReference>
<dbReference type="Pfam" id="PF04191">
    <property type="entry name" value="PEMT"/>
    <property type="match status" value="1"/>
</dbReference>
<dbReference type="PATRIC" id="fig|33935.3.peg.4315"/>
<evidence type="ECO:0000256" key="1">
    <source>
        <dbReference type="ARBA" id="ARBA00004127"/>
    </source>
</evidence>
<feature type="transmembrane region" description="Helical" evidence="5">
    <location>
        <begin position="6"/>
        <end position="25"/>
    </location>
</feature>
<gene>
    <name evidence="6" type="ORF">ADM90_20395</name>
</gene>
<dbReference type="PANTHER" id="PTHR12714">
    <property type="entry name" value="PROTEIN-S ISOPRENYLCYSTEINE O-METHYLTRANSFERASE"/>
    <property type="match status" value="1"/>
</dbReference>
<feature type="transmembrane region" description="Helical" evidence="5">
    <location>
        <begin position="156"/>
        <end position="174"/>
    </location>
</feature>